<evidence type="ECO:0000256" key="4">
    <source>
        <dbReference type="PROSITE-ProRule" id="PRU01248"/>
    </source>
</evidence>
<dbReference type="InterPro" id="IPR044068">
    <property type="entry name" value="CB"/>
</dbReference>
<dbReference type="GO" id="GO:0003677">
    <property type="term" value="F:DNA binding"/>
    <property type="evidence" value="ECO:0007669"/>
    <property type="project" value="UniProtKB-UniRule"/>
</dbReference>
<dbReference type="GO" id="GO:0006310">
    <property type="term" value="P:DNA recombination"/>
    <property type="evidence" value="ECO:0007669"/>
    <property type="project" value="UniProtKB-KW"/>
</dbReference>
<dbReference type="PANTHER" id="PTHR30349:SF41">
    <property type="entry name" value="INTEGRASE_RECOMBINASE PROTEIN MJ0367-RELATED"/>
    <property type="match status" value="1"/>
</dbReference>
<comment type="caution">
    <text evidence="6">The sequence shown here is derived from an EMBL/GenBank/DDBJ whole genome shotgun (WGS) entry which is preliminary data.</text>
</comment>
<comment type="similarity">
    <text evidence="1">Belongs to the 'phage' integrase family.</text>
</comment>
<keyword evidence="2 4" id="KW-0238">DNA-binding</keyword>
<dbReference type="Proteomes" id="UP000823915">
    <property type="component" value="Unassembled WGS sequence"/>
</dbReference>
<name>A0A9D1YBD5_9FIRM</name>
<dbReference type="InterPro" id="IPR010998">
    <property type="entry name" value="Integrase_recombinase_N"/>
</dbReference>
<dbReference type="InterPro" id="IPR011010">
    <property type="entry name" value="DNA_brk_join_enz"/>
</dbReference>
<dbReference type="AlphaFoldDB" id="A0A9D1YBD5"/>
<evidence type="ECO:0000256" key="2">
    <source>
        <dbReference type="ARBA" id="ARBA00023125"/>
    </source>
</evidence>
<dbReference type="Pfam" id="PF02899">
    <property type="entry name" value="Phage_int_SAM_1"/>
    <property type="match status" value="1"/>
</dbReference>
<reference evidence="6" key="1">
    <citation type="journal article" date="2021" name="PeerJ">
        <title>Extensive microbial diversity within the chicken gut microbiome revealed by metagenomics and culture.</title>
        <authorList>
            <person name="Gilroy R."/>
            <person name="Ravi A."/>
            <person name="Getino M."/>
            <person name="Pursley I."/>
            <person name="Horton D.L."/>
            <person name="Alikhan N.F."/>
            <person name="Baker D."/>
            <person name="Gharbi K."/>
            <person name="Hall N."/>
            <person name="Watson M."/>
            <person name="Adriaenssens E.M."/>
            <person name="Foster-Nyarko E."/>
            <person name="Jarju S."/>
            <person name="Secka A."/>
            <person name="Antonio M."/>
            <person name="Oren A."/>
            <person name="Chaudhuri R.R."/>
            <person name="La Ragione R."/>
            <person name="Hildebrand F."/>
            <person name="Pallen M.J."/>
        </authorList>
    </citation>
    <scope>NUCLEOTIDE SEQUENCE</scope>
    <source>
        <strain evidence="6">1282</strain>
    </source>
</reference>
<dbReference type="InterPro" id="IPR004107">
    <property type="entry name" value="Integrase_SAM-like_N"/>
</dbReference>
<evidence type="ECO:0000259" key="5">
    <source>
        <dbReference type="PROSITE" id="PS51900"/>
    </source>
</evidence>
<evidence type="ECO:0000256" key="3">
    <source>
        <dbReference type="ARBA" id="ARBA00023172"/>
    </source>
</evidence>
<dbReference type="EMBL" id="DXDU01000007">
    <property type="protein sequence ID" value="HIY25595.1"/>
    <property type="molecule type" value="Genomic_DNA"/>
</dbReference>
<dbReference type="InterPro" id="IPR050090">
    <property type="entry name" value="Tyrosine_recombinase_XerCD"/>
</dbReference>
<reference evidence="6" key="2">
    <citation type="submission" date="2021-04" db="EMBL/GenBank/DDBJ databases">
        <authorList>
            <person name="Gilroy R."/>
        </authorList>
    </citation>
    <scope>NUCLEOTIDE SEQUENCE</scope>
    <source>
        <strain evidence="6">1282</strain>
    </source>
</reference>
<dbReference type="PANTHER" id="PTHR30349">
    <property type="entry name" value="PHAGE INTEGRASE-RELATED"/>
    <property type="match status" value="1"/>
</dbReference>
<evidence type="ECO:0000313" key="7">
    <source>
        <dbReference type="Proteomes" id="UP000823915"/>
    </source>
</evidence>
<gene>
    <name evidence="6" type="ORF">H9838_00285</name>
</gene>
<dbReference type="SUPFAM" id="SSF56349">
    <property type="entry name" value="DNA breaking-rejoining enzymes"/>
    <property type="match status" value="1"/>
</dbReference>
<dbReference type="Gene3D" id="1.10.150.130">
    <property type="match status" value="1"/>
</dbReference>
<dbReference type="GO" id="GO:0015074">
    <property type="term" value="P:DNA integration"/>
    <property type="evidence" value="ECO:0007669"/>
    <property type="project" value="InterPro"/>
</dbReference>
<sequence>MLLTGEEKRGRRETVTWEQIEAYLAQLGEKGCSAQTLSSYRWDLRSFWESLPPGELDRFTVLRWQEQMREKGYRLSTIKHRVSSANRLLAHLGLWEFQSEPPAQSQTERQPLLTRREYLQLLRAARSQGKTRTYLLIKVFACTGMPINNLEQLTVESLDDPELPESLAKELREFAGEQGLTAGPVFLSRSGQGISRANVTASIQRLAGAAGLPAEKCNPRCLQRLYHTTMEEIQQNVSTLVRQAYHNLLEQEQLAVGLEETMK</sequence>
<keyword evidence="3" id="KW-0233">DNA recombination</keyword>
<evidence type="ECO:0000256" key="1">
    <source>
        <dbReference type="ARBA" id="ARBA00008857"/>
    </source>
</evidence>
<accession>A0A9D1YBD5</accession>
<evidence type="ECO:0000313" key="6">
    <source>
        <dbReference type="EMBL" id="HIY25595.1"/>
    </source>
</evidence>
<feature type="domain" description="Core-binding (CB)" evidence="5">
    <location>
        <begin position="14"/>
        <end position="93"/>
    </location>
</feature>
<dbReference type="PROSITE" id="PS51900">
    <property type="entry name" value="CB"/>
    <property type="match status" value="1"/>
</dbReference>
<dbReference type="Gene3D" id="1.10.443.10">
    <property type="entry name" value="Intergrase catalytic core"/>
    <property type="match status" value="1"/>
</dbReference>
<proteinExistence type="inferred from homology"/>
<dbReference type="InterPro" id="IPR013762">
    <property type="entry name" value="Integrase-like_cat_sf"/>
</dbReference>
<protein>
    <submittedName>
        <fullName evidence="6">Site-specific integrase</fullName>
    </submittedName>
</protein>
<organism evidence="6 7">
    <name type="scientific">Candidatus Acutalibacter pullistercoris</name>
    <dbReference type="NCBI Taxonomy" id="2838418"/>
    <lineage>
        <taxon>Bacteria</taxon>
        <taxon>Bacillati</taxon>
        <taxon>Bacillota</taxon>
        <taxon>Clostridia</taxon>
        <taxon>Eubacteriales</taxon>
        <taxon>Acutalibacteraceae</taxon>
        <taxon>Acutalibacter</taxon>
    </lineage>
</organism>